<evidence type="ECO:0000256" key="1">
    <source>
        <dbReference type="SAM" id="SignalP"/>
    </source>
</evidence>
<gene>
    <name evidence="2" type="ORF">T265_15756</name>
</gene>
<feature type="non-terminal residue" evidence="2">
    <location>
        <position position="130"/>
    </location>
</feature>
<reference evidence="2 3" key="1">
    <citation type="submission" date="2013-11" db="EMBL/GenBank/DDBJ databases">
        <title>Opisthorchis viverrini - life in the bile duct.</title>
        <authorList>
            <person name="Young N.D."/>
            <person name="Nagarajan N."/>
            <person name="Lin S.J."/>
            <person name="Korhonen P.K."/>
            <person name="Jex A.R."/>
            <person name="Hall R.S."/>
            <person name="Safavi-Hemami H."/>
            <person name="Kaewkong W."/>
            <person name="Bertrand D."/>
            <person name="Gao S."/>
            <person name="Seet Q."/>
            <person name="Wongkham S."/>
            <person name="Teh B.T."/>
            <person name="Wongkham C."/>
            <person name="Intapan P.M."/>
            <person name="Maleewong W."/>
            <person name="Yang X."/>
            <person name="Hu M."/>
            <person name="Wang Z."/>
            <person name="Hofmann A."/>
            <person name="Sternberg P.W."/>
            <person name="Tan P."/>
            <person name="Wang J."/>
            <person name="Gasser R.B."/>
        </authorList>
    </citation>
    <scope>NUCLEOTIDE SEQUENCE [LARGE SCALE GENOMIC DNA]</scope>
</reference>
<feature type="signal peptide" evidence="1">
    <location>
        <begin position="1"/>
        <end position="23"/>
    </location>
</feature>
<proteinExistence type="predicted"/>
<organism evidence="2 3">
    <name type="scientific">Opisthorchis viverrini</name>
    <name type="common">Southeast Asian liver fluke</name>
    <dbReference type="NCBI Taxonomy" id="6198"/>
    <lineage>
        <taxon>Eukaryota</taxon>
        <taxon>Metazoa</taxon>
        <taxon>Spiralia</taxon>
        <taxon>Lophotrochozoa</taxon>
        <taxon>Platyhelminthes</taxon>
        <taxon>Trematoda</taxon>
        <taxon>Digenea</taxon>
        <taxon>Opisthorchiida</taxon>
        <taxon>Opisthorchiata</taxon>
        <taxon>Opisthorchiidae</taxon>
        <taxon>Opisthorchis</taxon>
    </lineage>
</organism>
<evidence type="ECO:0000313" key="3">
    <source>
        <dbReference type="Proteomes" id="UP000054324"/>
    </source>
</evidence>
<dbReference type="AlphaFoldDB" id="A0A074YVW5"/>
<dbReference type="GeneID" id="20329921"/>
<evidence type="ECO:0008006" key="4">
    <source>
        <dbReference type="Google" id="ProtNLM"/>
    </source>
</evidence>
<dbReference type="CTD" id="20329921"/>
<dbReference type="RefSeq" id="XP_009177343.1">
    <property type="nucleotide sequence ID" value="XM_009179079.1"/>
</dbReference>
<accession>A0A074YVW5</accession>
<keyword evidence="3" id="KW-1185">Reference proteome</keyword>
<dbReference type="Proteomes" id="UP000054324">
    <property type="component" value="Unassembled WGS sequence"/>
</dbReference>
<name>A0A074YVW5_OPIVI</name>
<keyword evidence="1" id="KW-0732">Signal</keyword>
<sequence>MQRCWTGFIIIFSIMTSVFNTDASLPYNHDLFESLIVKKRVKVDGEGLGWKCNCITIFTEHFAIHVPTLNREGQKTVFVRIPINQPGSPRYTNRHTTAKSNLFVTMFHVYAFVESFGAIWLTKLIVQLHS</sequence>
<dbReference type="EMBL" id="KL597508">
    <property type="protein sequence ID" value="KER18911.1"/>
    <property type="molecule type" value="Genomic_DNA"/>
</dbReference>
<feature type="chain" id="PRO_5001705222" description="Secreted protein" evidence="1">
    <location>
        <begin position="24"/>
        <end position="130"/>
    </location>
</feature>
<evidence type="ECO:0000313" key="2">
    <source>
        <dbReference type="EMBL" id="KER18911.1"/>
    </source>
</evidence>
<protein>
    <recommendedName>
        <fullName evidence="4">Secreted protein</fullName>
    </recommendedName>
</protein>
<dbReference type="KEGG" id="ovi:T265_15756"/>